<proteinExistence type="predicted"/>
<dbReference type="STRING" id="1745343.A0A2J6PNV8"/>
<feature type="domain" description="C2H2-type" evidence="3">
    <location>
        <begin position="520"/>
        <end position="550"/>
    </location>
</feature>
<sequence>MDAGSNVSDGNIATGSRSHVSNGYSSGRAGRSSSRRAPLSTIARASSRAVKALGACWRCRVLRDKCDTTTPCAMCHGSAKLRGFGWFSVGCKRGSIKREMAPVELCPKLIENAPAHSSNLHMTTEELFTPQELNELAEDSLQQRDQAISNYRNLISQNGHGIDGLLQQHESSWLALRGLRISRKSQDQYLSLPRLSPLDNCIISIVWETLKLSAHDLLVDGDVVRFMVLLRSASLYQAKSEKDELISQSLICLRTCLEVMRLTNNQILTPRSHQSCITSSLSICRINCIANLSLYLNKFLDELSRVFFQKQNMRSKAWWLPIFYGFCIQAVVRKALKILTTGTHSQPSELEWVKEYLHLAIRLFISASGRYDPLTQSFGDDGSAQSEDLPTLEDYEAARVALGIPSNDFISSSDYLKRIFEDSGEPLSYNALPQRAISLDPIGSATASSYGYGNPFLSTLSQHHSLPSPRTQASEYQTMADYSSSTCTPSTASSSGTGIAATFVDRLHVDTRKNPQFGGFQCTYPGCTAQPFQTQYLLNSHANVHTSKRPHYCSVKGCPRGEGWKGFKRKKMK</sequence>
<feature type="compositionally biased region" description="Polar residues" evidence="2">
    <location>
        <begin position="1"/>
        <end position="24"/>
    </location>
</feature>
<dbReference type="AlphaFoldDB" id="A0A2J6PNV8"/>
<dbReference type="Proteomes" id="UP000235672">
    <property type="component" value="Unassembled WGS sequence"/>
</dbReference>
<dbReference type="GO" id="GO:0000981">
    <property type="term" value="F:DNA-binding transcription factor activity, RNA polymerase II-specific"/>
    <property type="evidence" value="ECO:0007669"/>
    <property type="project" value="InterPro"/>
</dbReference>
<gene>
    <name evidence="4" type="ORF">NA56DRAFT_329313</name>
</gene>
<keyword evidence="1" id="KW-0863">Zinc-finger</keyword>
<evidence type="ECO:0000259" key="3">
    <source>
        <dbReference type="PROSITE" id="PS50157"/>
    </source>
</evidence>
<evidence type="ECO:0000313" key="5">
    <source>
        <dbReference type="Proteomes" id="UP000235672"/>
    </source>
</evidence>
<dbReference type="GO" id="GO:0008270">
    <property type="term" value="F:zinc ion binding"/>
    <property type="evidence" value="ECO:0007669"/>
    <property type="project" value="UniProtKB-KW"/>
</dbReference>
<dbReference type="InterPro" id="IPR052973">
    <property type="entry name" value="Fungal_sec-metab_reg_TF"/>
</dbReference>
<name>A0A2J6PNV8_9HELO</name>
<feature type="compositionally biased region" description="Low complexity" evidence="2">
    <location>
        <begin position="25"/>
        <end position="37"/>
    </location>
</feature>
<evidence type="ECO:0000256" key="2">
    <source>
        <dbReference type="SAM" id="MobiDB-lite"/>
    </source>
</evidence>
<accession>A0A2J6PNV8</accession>
<dbReference type="PANTHER" id="PTHR35392">
    <property type="entry name" value="ZN(II)2CYS6 TRANSCRIPTION FACTOR (EUROFUNG)-RELATED-RELATED"/>
    <property type="match status" value="1"/>
</dbReference>
<evidence type="ECO:0000313" key="4">
    <source>
        <dbReference type="EMBL" id="PMD15714.1"/>
    </source>
</evidence>
<dbReference type="PROSITE" id="PS50157">
    <property type="entry name" value="ZINC_FINGER_C2H2_2"/>
    <property type="match status" value="1"/>
</dbReference>
<protein>
    <recommendedName>
        <fullName evidence="3">C2H2-type domain-containing protein</fullName>
    </recommendedName>
</protein>
<keyword evidence="1" id="KW-0862">Zinc</keyword>
<organism evidence="4 5">
    <name type="scientific">Hyaloscypha hepaticicola</name>
    <dbReference type="NCBI Taxonomy" id="2082293"/>
    <lineage>
        <taxon>Eukaryota</taxon>
        <taxon>Fungi</taxon>
        <taxon>Dikarya</taxon>
        <taxon>Ascomycota</taxon>
        <taxon>Pezizomycotina</taxon>
        <taxon>Leotiomycetes</taxon>
        <taxon>Helotiales</taxon>
        <taxon>Hyaloscyphaceae</taxon>
        <taxon>Hyaloscypha</taxon>
    </lineage>
</organism>
<evidence type="ECO:0000256" key="1">
    <source>
        <dbReference type="PROSITE-ProRule" id="PRU00042"/>
    </source>
</evidence>
<dbReference type="EMBL" id="KZ613511">
    <property type="protein sequence ID" value="PMD15714.1"/>
    <property type="molecule type" value="Genomic_DNA"/>
</dbReference>
<dbReference type="PANTHER" id="PTHR35392:SF1">
    <property type="entry name" value="ZN(II)2CYS6 TRANSCRIPTION FACTOR (EUROFUNG)"/>
    <property type="match status" value="1"/>
</dbReference>
<dbReference type="InterPro" id="IPR013087">
    <property type="entry name" value="Znf_C2H2_type"/>
</dbReference>
<dbReference type="SUPFAM" id="SSF57701">
    <property type="entry name" value="Zn2/Cys6 DNA-binding domain"/>
    <property type="match status" value="1"/>
</dbReference>
<dbReference type="InterPro" id="IPR036864">
    <property type="entry name" value="Zn2-C6_fun-type_DNA-bd_sf"/>
</dbReference>
<dbReference type="OrthoDB" id="3524154at2759"/>
<keyword evidence="1" id="KW-0479">Metal-binding</keyword>
<keyword evidence="5" id="KW-1185">Reference proteome</keyword>
<feature type="region of interest" description="Disordered" evidence="2">
    <location>
        <begin position="1"/>
        <end position="40"/>
    </location>
</feature>
<reference evidence="4 5" key="1">
    <citation type="submission" date="2016-05" db="EMBL/GenBank/DDBJ databases">
        <title>A degradative enzymes factory behind the ericoid mycorrhizal symbiosis.</title>
        <authorList>
            <consortium name="DOE Joint Genome Institute"/>
            <person name="Martino E."/>
            <person name="Morin E."/>
            <person name="Grelet G."/>
            <person name="Kuo A."/>
            <person name="Kohler A."/>
            <person name="Daghino S."/>
            <person name="Barry K."/>
            <person name="Choi C."/>
            <person name="Cichocki N."/>
            <person name="Clum A."/>
            <person name="Copeland A."/>
            <person name="Hainaut M."/>
            <person name="Haridas S."/>
            <person name="Labutti K."/>
            <person name="Lindquist E."/>
            <person name="Lipzen A."/>
            <person name="Khouja H.-R."/>
            <person name="Murat C."/>
            <person name="Ohm R."/>
            <person name="Olson A."/>
            <person name="Spatafora J."/>
            <person name="Veneault-Fourrey C."/>
            <person name="Henrissat B."/>
            <person name="Grigoriev I."/>
            <person name="Martin F."/>
            <person name="Perotto S."/>
        </authorList>
    </citation>
    <scope>NUCLEOTIDE SEQUENCE [LARGE SCALE GENOMIC DNA]</scope>
    <source>
        <strain evidence="4 5">UAMH 7357</strain>
    </source>
</reference>